<dbReference type="InterPro" id="IPR021144">
    <property type="entry name" value="UPF0597"/>
</dbReference>
<name>A0A419TA55_9FIRM</name>
<dbReference type="Proteomes" id="UP000284177">
    <property type="component" value="Unassembled WGS sequence"/>
</dbReference>
<protein>
    <recommendedName>
        <fullName evidence="1">UPF0597 protein BET03_00490</fullName>
    </recommendedName>
</protein>
<gene>
    <name evidence="3" type="ORF">BET03_00490</name>
</gene>
<sequence>MGWNDFEKIISLLKKELVPALGCTEPIAVALATSKAREVLKEEPDKIEVLVSRNILKNGMAVGIPGTGMTGLKIAAALGAIGGNSQAKLEVLKYINNQHIERSKEIVKENKVSIKLKDTNEKLYIEAICSTKDNISRVIIKGNHSNIVEVRLNNDLLLKKDSKKAEVALDKNNTVDLNVKKIFKFANTEKIENIEFLLDGAKMNKAISKEGLKGNYGLMVGKKIAEKVKRGILSDDIMTYAMSVTAAASDARMDGCMYPVMSNSGSGNQGLTVMLPVVAVAEKLNVDREKLIRALALSNLMTIYIKTYLGRLSALCGVVVASIGSSCGITYLLGGKYHNIVATIKNMIGDIAGMICDGAKPGCALKVSTGVSAAIKSALLAIDGIEISEYDGIIEKDVDKTIKKIGEIGSKGMHKTDKYILDIMVNK</sequence>
<comment type="caution">
    <text evidence="3">The sequence shown here is derived from an EMBL/GenBank/DDBJ whole genome shotgun (WGS) entry which is preliminary data.</text>
</comment>
<organism evidence="3 4">
    <name type="scientific">Thermohalobacter berrensis</name>
    <dbReference type="NCBI Taxonomy" id="99594"/>
    <lineage>
        <taxon>Bacteria</taxon>
        <taxon>Bacillati</taxon>
        <taxon>Bacillota</taxon>
        <taxon>Tissierellia</taxon>
        <taxon>Tissierellales</taxon>
        <taxon>Thermohalobacteraceae</taxon>
        <taxon>Thermohalobacter</taxon>
    </lineage>
</organism>
<dbReference type="OrthoDB" id="41906at2"/>
<dbReference type="PANTHER" id="PTHR30501:SF2">
    <property type="entry name" value="UPF0597 PROTEIN YHAM"/>
    <property type="match status" value="1"/>
</dbReference>
<evidence type="ECO:0000256" key="1">
    <source>
        <dbReference type="HAMAP-Rule" id="MF_01845"/>
    </source>
</evidence>
<dbReference type="PANTHER" id="PTHR30501">
    <property type="entry name" value="UPF0597 PROTEIN YHAM"/>
    <property type="match status" value="1"/>
</dbReference>
<dbReference type="PIRSF" id="PIRSF006054">
    <property type="entry name" value="UCP006054"/>
    <property type="match status" value="1"/>
</dbReference>
<dbReference type="GO" id="GO:0019450">
    <property type="term" value="P:L-cysteine catabolic process to pyruvate"/>
    <property type="evidence" value="ECO:0007669"/>
    <property type="project" value="TreeGrafter"/>
</dbReference>
<dbReference type="EMBL" id="MCIB01000001">
    <property type="protein sequence ID" value="RKD34345.1"/>
    <property type="molecule type" value="Genomic_DNA"/>
</dbReference>
<accession>A0A419TA55</accession>
<evidence type="ECO:0000313" key="3">
    <source>
        <dbReference type="EMBL" id="RKD34345.1"/>
    </source>
</evidence>
<reference evidence="3 4" key="1">
    <citation type="submission" date="2016-08" db="EMBL/GenBank/DDBJ databases">
        <title>Novel Firmicutes and Novel Genomes.</title>
        <authorList>
            <person name="Poppleton D.I."/>
            <person name="Gribaldo S."/>
        </authorList>
    </citation>
    <scope>NUCLEOTIDE SEQUENCE [LARGE SCALE GENOMIC DNA]</scope>
    <source>
        <strain evidence="3 4">CTT3</strain>
    </source>
</reference>
<comment type="similarity">
    <text evidence="1">Belongs to the UPF0597 family.</text>
</comment>
<dbReference type="InterPro" id="IPR005130">
    <property type="entry name" value="Ser_deHydtase-like_asu"/>
</dbReference>
<evidence type="ECO:0000313" key="4">
    <source>
        <dbReference type="Proteomes" id="UP000284177"/>
    </source>
</evidence>
<dbReference type="AlphaFoldDB" id="A0A419TA55"/>
<dbReference type="RefSeq" id="WP_120166137.1">
    <property type="nucleotide sequence ID" value="NZ_MCIB01000001.1"/>
</dbReference>
<feature type="domain" description="Serine dehydratase-like alpha subunit" evidence="2">
    <location>
        <begin position="88"/>
        <end position="421"/>
    </location>
</feature>
<keyword evidence="4" id="KW-1185">Reference proteome</keyword>
<dbReference type="Pfam" id="PF03313">
    <property type="entry name" value="SDH_alpha"/>
    <property type="match status" value="1"/>
</dbReference>
<evidence type="ECO:0000259" key="2">
    <source>
        <dbReference type="Pfam" id="PF03313"/>
    </source>
</evidence>
<dbReference type="HAMAP" id="MF_01845">
    <property type="entry name" value="UPF0597"/>
    <property type="match status" value="1"/>
</dbReference>
<dbReference type="GO" id="GO:0080146">
    <property type="term" value="F:L-cysteine desulfhydrase activity"/>
    <property type="evidence" value="ECO:0007669"/>
    <property type="project" value="TreeGrafter"/>
</dbReference>
<proteinExistence type="inferred from homology"/>